<evidence type="ECO:0000313" key="1">
    <source>
        <dbReference type="EMBL" id="KAF2621426.1"/>
    </source>
</evidence>
<evidence type="ECO:0000313" key="2">
    <source>
        <dbReference type="Proteomes" id="UP000799754"/>
    </source>
</evidence>
<organism evidence="1 2">
    <name type="scientific">Macroventuria anomochaeta</name>
    <dbReference type="NCBI Taxonomy" id="301207"/>
    <lineage>
        <taxon>Eukaryota</taxon>
        <taxon>Fungi</taxon>
        <taxon>Dikarya</taxon>
        <taxon>Ascomycota</taxon>
        <taxon>Pezizomycotina</taxon>
        <taxon>Dothideomycetes</taxon>
        <taxon>Pleosporomycetidae</taxon>
        <taxon>Pleosporales</taxon>
        <taxon>Pleosporineae</taxon>
        <taxon>Didymellaceae</taxon>
        <taxon>Macroventuria</taxon>
    </lineage>
</organism>
<accession>A0ACB6RHI7</accession>
<gene>
    <name evidence="1" type="ORF">BU25DRAFT_416094</name>
</gene>
<dbReference type="Proteomes" id="UP000799754">
    <property type="component" value="Unassembled WGS sequence"/>
</dbReference>
<proteinExistence type="predicted"/>
<name>A0ACB6RHI7_9PLEO</name>
<protein>
    <submittedName>
        <fullName evidence="1">Uncharacterized protein</fullName>
    </submittedName>
</protein>
<dbReference type="EMBL" id="MU006755">
    <property type="protein sequence ID" value="KAF2621426.1"/>
    <property type="molecule type" value="Genomic_DNA"/>
</dbReference>
<sequence length="227" mass="25375">MSIHLLRHSLVIGNVPLALRSFVERLLETRDGKIVLQWCLEQVKVVNTDMVPTDLASVTRAQDLRFVRKNFLHDATSVTHSTCCTLLPSPRGFTRSSPTLAAPQTAYGFGTFQIASNLILTSIDAQCTLMPFPSPATRQPRRHCTSGCQRRVPSLLRYAHDPVITASEYLCRSSCLRMFPILFPRFSVLLDMSILPKDSSCLARRHFDMYVLAVRQIPTTAANVSPS</sequence>
<comment type="caution">
    <text evidence="1">The sequence shown here is derived from an EMBL/GenBank/DDBJ whole genome shotgun (WGS) entry which is preliminary data.</text>
</comment>
<reference evidence="1" key="1">
    <citation type="journal article" date="2020" name="Stud. Mycol.">
        <title>101 Dothideomycetes genomes: a test case for predicting lifestyles and emergence of pathogens.</title>
        <authorList>
            <person name="Haridas S."/>
            <person name="Albert R."/>
            <person name="Binder M."/>
            <person name="Bloem J."/>
            <person name="Labutti K."/>
            <person name="Salamov A."/>
            <person name="Andreopoulos B."/>
            <person name="Baker S."/>
            <person name="Barry K."/>
            <person name="Bills G."/>
            <person name="Bluhm B."/>
            <person name="Cannon C."/>
            <person name="Castanera R."/>
            <person name="Culley D."/>
            <person name="Daum C."/>
            <person name="Ezra D."/>
            <person name="Gonzalez J."/>
            <person name="Henrissat B."/>
            <person name="Kuo A."/>
            <person name="Liang C."/>
            <person name="Lipzen A."/>
            <person name="Lutzoni F."/>
            <person name="Magnuson J."/>
            <person name="Mondo S."/>
            <person name="Nolan M."/>
            <person name="Ohm R."/>
            <person name="Pangilinan J."/>
            <person name="Park H.-J."/>
            <person name="Ramirez L."/>
            <person name="Alfaro M."/>
            <person name="Sun H."/>
            <person name="Tritt A."/>
            <person name="Yoshinaga Y."/>
            <person name="Zwiers L.-H."/>
            <person name="Turgeon B."/>
            <person name="Goodwin S."/>
            <person name="Spatafora J."/>
            <person name="Crous P."/>
            <person name="Grigoriev I."/>
        </authorList>
    </citation>
    <scope>NUCLEOTIDE SEQUENCE</scope>
    <source>
        <strain evidence="1">CBS 525.71</strain>
    </source>
</reference>
<keyword evidence="2" id="KW-1185">Reference proteome</keyword>